<comment type="caution">
    <text evidence="2">The sequence shown here is derived from an EMBL/GenBank/DDBJ whole genome shotgun (WGS) entry which is preliminary data.</text>
</comment>
<evidence type="ECO:0000259" key="1">
    <source>
        <dbReference type="SMART" id="SM00579"/>
    </source>
</evidence>
<organism evidence="2 3">
    <name type="scientific">Rhododendron simsii</name>
    <name type="common">Sims's rhododendron</name>
    <dbReference type="NCBI Taxonomy" id="118357"/>
    <lineage>
        <taxon>Eukaryota</taxon>
        <taxon>Viridiplantae</taxon>
        <taxon>Streptophyta</taxon>
        <taxon>Embryophyta</taxon>
        <taxon>Tracheophyta</taxon>
        <taxon>Spermatophyta</taxon>
        <taxon>Magnoliopsida</taxon>
        <taxon>eudicotyledons</taxon>
        <taxon>Gunneridae</taxon>
        <taxon>Pentapetalae</taxon>
        <taxon>asterids</taxon>
        <taxon>Ericales</taxon>
        <taxon>Ericaceae</taxon>
        <taxon>Ericoideae</taxon>
        <taxon>Rhodoreae</taxon>
        <taxon>Rhododendron</taxon>
    </lineage>
</organism>
<protein>
    <recommendedName>
        <fullName evidence="1">FBD domain-containing protein</fullName>
    </recommendedName>
</protein>
<dbReference type="Proteomes" id="UP000626092">
    <property type="component" value="Unassembled WGS sequence"/>
</dbReference>
<evidence type="ECO:0000313" key="3">
    <source>
        <dbReference type="Proteomes" id="UP000626092"/>
    </source>
</evidence>
<feature type="domain" description="FBD" evidence="1">
    <location>
        <begin position="104"/>
        <end position="168"/>
    </location>
</feature>
<keyword evidence="3" id="KW-1185">Reference proteome</keyword>
<dbReference type="SMART" id="SM00579">
    <property type="entry name" value="FBD"/>
    <property type="match status" value="1"/>
</dbReference>
<dbReference type="PANTHER" id="PTHR31900">
    <property type="entry name" value="F-BOX/RNI SUPERFAMILY PROTEIN-RELATED"/>
    <property type="match status" value="1"/>
</dbReference>
<dbReference type="InterPro" id="IPR006566">
    <property type="entry name" value="FBD"/>
</dbReference>
<dbReference type="OrthoDB" id="594804at2759"/>
<dbReference type="PANTHER" id="PTHR31900:SF34">
    <property type="entry name" value="EMB|CAB62440.1-RELATED"/>
    <property type="match status" value="1"/>
</dbReference>
<proteinExistence type="predicted"/>
<accession>A0A834LL83</accession>
<sequence>MGSDIVRSLGYGDQFIVNTPGLEYLDRTYYWAKDLSLENLSSLLEAHINTGLSDSDPIKTNILKLLCGIATVKSSSKIFLVHEGSRYSSNKEIKSWSPPLRVPHCLLFHLKEVEFLDLGRGSLDFEVIEYLLKSAEILKKMTIRSEHSDTCRIARFPRASKTCKLDLL</sequence>
<dbReference type="AlphaFoldDB" id="A0A834LL83"/>
<dbReference type="InterPro" id="IPR050232">
    <property type="entry name" value="FBL13/AtMIF1-like"/>
</dbReference>
<evidence type="ECO:0000313" key="2">
    <source>
        <dbReference type="EMBL" id="KAF7141329.1"/>
    </source>
</evidence>
<dbReference type="EMBL" id="WJXA01000006">
    <property type="protein sequence ID" value="KAF7141329.1"/>
    <property type="molecule type" value="Genomic_DNA"/>
</dbReference>
<name>A0A834LL83_RHOSS</name>
<reference evidence="2" key="1">
    <citation type="submission" date="2019-11" db="EMBL/GenBank/DDBJ databases">
        <authorList>
            <person name="Liu Y."/>
            <person name="Hou J."/>
            <person name="Li T.-Q."/>
            <person name="Guan C.-H."/>
            <person name="Wu X."/>
            <person name="Wu H.-Z."/>
            <person name="Ling F."/>
            <person name="Zhang R."/>
            <person name="Shi X.-G."/>
            <person name="Ren J.-P."/>
            <person name="Chen E.-F."/>
            <person name="Sun J.-M."/>
        </authorList>
    </citation>
    <scope>NUCLEOTIDE SEQUENCE</scope>
    <source>
        <strain evidence="2">Adult_tree_wgs_1</strain>
        <tissue evidence="2">Leaves</tissue>
    </source>
</reference>
<dbReference type="Pfam" id="PF08387">
    <property type="entry name" value="FBD"/>
    <property type="match status" value="1"/>
</dbReference>
<gene>
    <name evidence="2" type="ORF">RHSIM_Rhsim06G0013200</name>
</gene>